<comment type="similarity">
    <text evidence="2 7">Belongs to the multi antimicrobial extrusion (MATE) (TC 2.A.66.1) family.</text>
</comment>
<dbReference type="CDD" id="cd13132">
    <property type="entry name" value="MATE_eukaryotic"/>
    <property type="match status" value="1"/>
</dbReference>
<dbReference type="NCBIfam" id="TIGR00797">
    <property type="entry name" value="matE"/>
    <property type="match status" value="1"/>
</dbReference>
<dbReference type="Pfam" id="PF01554">
    <property type="entry name" value="MatE"/>
    <property type="match status" value="2"/>
</dbReference>
<feature type="transmembrane region" description="Helical" evidence="7">
    <location>
        <begin position="196"/>
        <end position="217"/>
    </location>
</feature>
<reference evidence="8" key="2">
    <citation type="submission" date="2023-06" db="EMBL/GenBank/DDBJ databases">
        <authorList>
            <person name="Swenson N.G."/>
            <person name="Wegrzyn J.L."/>
            <person name="Mcevoy S.L."/>
        </authorList>
    </citation>
    <scope>NUCLEOTIDE SEQUENCE</scope>
    <source>
        <strain evidence="8">NS2018</strain>
        <tissue evidence="8">Leaf</tissue>
    </source>
</reference>
<keyword evidence="9" id="KW-1185">Reference proteome</keyword>
<evidence type="ECO:0000256" key="4">
    <source>
        <dbReference type="ARBA" id="ARBA00022692"/>
    </source>
</evidence>
<keyword evidence="4 7" id="KW-0812">Transmembrane</keyword>
<evidence type="ECO:0000313" key="8">
    <source>
        <dbReference type="EMBL" id="KAK0587196.1"/>
    </source>
</evidence>
<comment type="subcellular location">
    <subcellularLocation>
        <location evidence="1">Membrane</location>
        <topology evidence="1">Multi-pass membrane protein</topology>
    </subcellularLocation>
</comment>
<evidence type="ECO:0000313" key="9">
    <source>
        <dbReference type="Proteomes" id="UP001168877"/>
    </source>
</evidence>
<dbReference type="AlphaFoldDB" id="A0AA39S7P9"/>
<reference evidence="8" key="1">
    <citation type="journal article" date="2022" name="Plant J.">
        <title>Strategies of tolerance reflected in two North American maple genomes.</title>
        <authorList>
            <person name="McEvoy S.L."/>
            <person name="Sezen U.U."/>
            <person name="Trouern-Trend A."/>
            <person name="McMahon S.M."/>
            <person name="Schaberg P.G."/>
            <person name="Yang J."/>
            <person name="Wegrzyn J.L."/>
            <person name="Swenson N.G."/>
        </authorList>
    </citation>
    <scope>NUCLEOTIDE SEQUENCE</scope>
    <source>
        <strain evidence="8">NS2018</strain>
    </source>
</reference>
<feature type="transmembrane region" description="Helical" evidence="7">
    <location>
        <begin position="130"/>
        <end position="147"/>
    </location>
</feature>
<evidence type="ECO:0000256" key="2">
    <source>
        <dbReference type="ARBA" id="ARBA00010199"/>
    </source>
</evidence>
<dbReference type="GO" id="GO:0015297">
    <property type="term" value="F:antiporter activity"/>
    <property type="evidence" value="ECO:0007669"/>
    <property type="project" value="InterPro"/>
</dbReference>
<feature type="transmembrane region" description="Helical" evidence="7">
    <location>
        <begin position="422"/>
        <end position="444"/>
    </location>
</feature>
<keyword evidence="3" id="KW-0813">Transport</keyword>
<dbReference type="Proteomes" id="UP001168877">
    <property type="component" value="Unassembled WGS sequence"/>
</dbReference>
<feature type="transmembrane region" description="Helical" evidence="7">
    <location>
        <begin position="167"/>
        <end position="189"/>
    </location>
</feature>
<feature type="transmembrane region" description="Helical" evidence="7">
    <location>
        <begin position="80"/>
        <end position="100"/>
    </location>
</feature>
<organism evidence="8 9">
    <name type="scientific">Acer saccharum</name>
    <name type="common">Sugar maple</name>
    <dbReference type="NCBI Taxonomy" id="4024"/>
    <lineage>
        <taxon>Eukaryota</taxon>
        <taxon>Viridiplantae</taxon>
        <taxon>Streptophyta</taxon>
        <taxon>Embryophyta</taxon>
        <taxon>Tracheophyta</taxon>
        <taxon>Spermatophyta</taxon>
        <taxon>Magnoliopsida</taxon>
        <taxon>eudicotyledons</taxon>
        <taxon>Gunneridae</taxon>
        <taxon>Pentapetalae</taxon>
        <taxon>rosids</taxon>
        <taxon>malvids</taxon>
        <taxon>Sapindales</taxon>
        <taxon>Sapindaceae</taxon>
        <taxon>Hippocastanoideae</taxon>
        <taxon>Acereae</taxon>
        <taxon>Acer</taxon>
    </lineage>
</organism>
<accession>A0AA39S7P9</accession>
<dbReference type="GO" id="GO:1990961">
    <property type="term" value="P:xenobiotic detoxification by transmembrane export across the plasma membrane"/>
    <property type="evidence" value="ECO:0007669"/>
    <property type="project" value="InterPro"/>
</dbReference>
<keyword evidence="5 7" id="KW-1133">Transmembrane helix</keyword>
<dbReference type="InterPro" id="IPR045069">
    <property type="entry name" value="MATE_euk"/>
</dbReference>
<evidence type="ECO:0000256" key="5">
    <source>
        <dbReference type="ARBA" id="ARBA00022989"/>
    </source>
</evidence>
<feature type="transmembrane region" description="Helical" evidence="7">
    <location>
        <begin position="229"/>
        <end position="246"/>
    </location>
</feature>
<feature type="transmembrane region" description="Helical" evidence="7">
    <location>
        <begin position="450"/>
        <end position="471"/>
    </location>
</feature>
<feature type="transmembrane region" description="Helical" evidence="7">
    <location>
        <begin position="50"/>
        <end position="74"/>
    </location>
</feature>
<feature type="transmembrane region" description="Helical" evidence="7">
    <location>
        <begin position="390"/>
        <end position="410"/>
    </location>
</feature>
<gene>
    <name evidence="8" type="ORF">LWI29_018923</name>
</gene>
<name>A0AA39S7P9_ACESA</name>
<proteinExistence type="inferred from homology"/>
<keyword evidence="6 7" id="KW-0472">Membrane</keyword>
<dbReference type="EMBL" id="JAUESC010000382">
    <property type="protein sequence ID" value="KAK0587196.1"/>
    <property type="molecule type" value="Genomic_DNA"/>
</dbReference>
<evidence type="ECO:0000256" key="3">
    <source>
        <dbReference type="ARBA" id="ARBA00022448"/>
    </source>
</evidence>
<dbReference type="InterPro" id="IPR002528">
    <property type="entry name" value="MATE_fam"/>
</dbReference>
<sequence>MERADEKKCLNSPLIQISEENVYGVNREKRDDNENGFGRKKISEEVKKQLWLAGPMISVSFLQFCLQMISVMFVGHLGELALSGASMATSFASVTGFSLLKGMASALDTLCGQSYGAKQYRLMGLHMQRAMLVLLLVSIPLAFIWANTKSLLILAHQDPQIAEEAGIYAQFMIPSLFAYGLLQCLILFLQTQNIVFPMMLISGITVLLHFPVCWFLVFKSGLGSRGAAVANSISYWINVLLLAAYVKFSSSCQKTWTGFSMEAFQNIVNFLRLAIPSAVMVCLEWWSFEMMVLLSGLLPNPTLETSVLSISLNTGATVWMIPFGLSGAVSTRVSNELGAGHPEAARLAVCVVLVMAITVGLVVGTVLILIRNVWGYAYSNEIQVVKYVASMMPILALSNFIDGLSCVLSGTARGCGWQKIGAFINLGSYYLVGIPTAIVLAFVLHIGGKGLWMGIICALVVQVLSLFIVTVHTNWEQEAKKATDRVYDSIIPVDIVSRNCLTVEQKLSNN</sequence>
<comment type="caution">
    <text evidence="8">The sequence shown here is derived from an EMBL/GenBank/DDBJ whole genome shotgun (WGS) entry which is preliminary data.</text>
</comment>
<feature type="transmembrane region" description="Helical" evidence="7">
    <location>
        <begin position="347"/>
        <end position="370"/>
    </location>
</feature>
<dbReference type="PANTHER" id="PTHR11206">
    <property type="entry name" value="MULTIDRUG RESISTANCE PROTEIN"/>
    <property type="match status" value="1"/>
</dbReference>
<evidence type="ECO:0000256" key="1">
    <source>
        <dbReference type="ARBA" id="ARBA00004141"/>
    </source>
</evidence>
<protein>
    <recommendedName>
        <fullName evidence="7">Protein DETOXIFICATION</fullName>
    </recommendedName>
    <alternativeName>
        <fullName evidence="7">Multidrug and toxic compound extrusion protein</fullName>
    </alternativeName>
</protein>
<evidence type="ECO:0000256" key="7">
    <source>
        <dbReference type="RuleBase" id="RU004914"/>
    </source>
</evidence>
<dbReference type="GO" id="GO:0042910">
    <property type="term" value="F:xenobiotic transmembrane transporter activity"/>
    <property type="evidence" value="ECO:0007669"/>
    <property type="project" value="InterPro"/>
</dbReference>
<dbReference type="GO" id="GO:0016020">
    <property type="term" value="C:membrane"/>
    <property type="evidence" value="ECO:0007669"/>
    <property type="project" value="UniProtKB-SubCell"/>
</dbReference>
<feature type="transmembrane region" description="Helical" evidence="7">
    <location>
        <begin position="306"/>
        <end position="326"/>
    </location>
</feature>
<evidence type="ECO:0000256" key="6">
    <source>
        <dbReference type="ARBA" id="ARBA00023136"/>
    </source>
</evidence>
<feature type="transmembrane region" description="Helical" evidence="7">
    <location>
        <begin position="267"/>
        <end position="286"/>
    </location>
</feature>